<dbReference type="Proteomes" id="UP000269154">
    <property type="component" value="Unassembled WGS sequence"/>
</dbReference>
<evidence type="ECO:0000313" key="1">
    <source>
        <dbReference type="EMBL" id="RQH33745.1"/>
    </source>
</evidence>
<dbReference type="AlphaFoldDB" id="A0A3N6NGQ1"/>
<dbReference type="EMBL" id="RCBY01000141">
    <property type="protein sequence ID" value="RQH33745.1"/>
    <property type="molecule type" value="Genomic_DNA"/>
</dbReference>
<proteinExistence type="predicted"/>
<gene>
    <name evidence="1" type="ORF">D5R40_21270</name>
</gene>
<reference evidence="1 2" key="1">
    <citation type="journal article" date="2018" name="ACS Chem. Biol.">
        <title>Ketoreductase domain dysfunction expands chemodiversity: malyngamide biosynthesis in the cyanobacterium Okeania hirsuta.</title>
        <authorList>
            <person name="Moss N.A."/>
            <person name="Leao T."/>
            <person name="Rankin M."/>
            <person name="McCullough T.M."/>
            <person name="Qu P."/>
            <person name="Korobeynikov A."/>
            <person name="Smith J.L."/>
            <person name="Gerwick L."/>
            <person name="Gerwick W.H."/>
        </authorList>
    </citation>
    <scope>NUCLEOTIDE SEQUENCE [LARGE SCALE GENOMIC DNA]</scope>
    <source>
        <strain evidence="1 2">PAB10Feb10-1</strain>
    </source>
</reference>
<comment type="caution">
    <text evidence="1">The sequence shown here is derived from an EMBL/GenBank/DDBJ whole genome shotgun (WGS) entry which is preliminary data.</text>
</comment>
<name>A0A3N6NGQ1_9CYAN</name>
<organism evidence="1 2">
    <name type="scientific">Okeania hirsuta</name>
    <dbReference type="NCBI Taxonomy" id="1458930"/>
    <lineage>
        <taxon>Bacteria</taxon>
        <taxon>Bacillati</taxon>
        <taxon>Cyanobacteriota</taxon>
        <taxon>Cyanophyceae</taxon>
        <taxon>Oscillatoriophycideae</taxon>
        <taxon>Oscillatoriales</taxon>
        <taxon>Microcoleaceae</taxon>
        <taxon>Okeania</taxon>
    </lineage>
</organism>
<sequence>MGAHSAGNAYLYLDHILQSFVIQKLEKSLSILYFDRQKSCTKLQCIEALIGQIKISNSNQLIADESIQ</sequence>
<keyword evidence="2" id="KW-1185">Reference proteome</keyword>
<evidence type="ECO:0000313" key="2">
    <source>
        <dbReference type="Proteomes" id="UP000269154"/>
    </source>
</evidence>
<protein>
    <submittedName>
        <fullName evidence="1">Uncharacterized protein</fullName>
    </submittedName>
</protein>
<accession>A0A3N6NGQ1</accession>